<dbReference type="EMBL" id="CASHTH010002895">
    <property type="protein sequence ID" value="CAI8036786.1"/>
    <property type="molecule type" value="Genomic_DNA"/>
</dbReference>
<evidence type="ECO:0000313" key="1">
    <source>
        <dbReference type="EMBL" id="CAI8036786.1"/>
    </source>
</evidence>
<dbReference type="Proteomes" id="UP001174909">
    <property type="component" value="Unassembled WGS sequence"/>
</dbReference>
<accession>A0AA35SXX6</accession>
<evidence type="ECO:0000313" key="2">
    <source>
        <dbReference type="Proteomes" id="UP001174909"/>
    </source>
</evidence>
<dbReference type="AlphaFoldDB" id="A0AA35SXX6"/>
<name>A0AA35SXX6_GEOBA</name>
<sequence length="64" mass="7699">MQQFHIFWELSHGDITARNHYKNDSLTHTIKFHFRYNYCLCWMDLQSSILSLPHCFPQNLSSPV</sequence>
<gene>
    <name evidence="1" type="ORF">GBAR_LOCUS20611</name>
</gene>
<protein>
    <submittedName>
        <fullName evidence="1">Uncharacterized protein</fullName>
    </submittedName>
</protein>
<organism evidence="1 2">
    <name type="scientific">Geodia barretti</name>
    <name type="common">Barrett's horny sponge</name>
    <dbReference type="NCBI Taxonomy" id="519541"/>
    <lineage>
        <taxon>Eukaryota</taxon>
        <taxon>Metazoa</taxon>
        <taxon>Porifera</taxon>
        <taxon>Demospongiae</taxon>
        <taxon>Heteroscleromorpha</taxon>
        <taxon>Tetractinellida</taxon>
        <taxon>Astrophorina</taxon>
        <taxon>Geodiidae</taxon>
        <taxon>Geodia</taxon>
    </lineage>
</organism>
<feature type="non-terminal residue" evidence="1">
    <location>
        <position position="64"/>
    </location>
</feature>
<keyword evidence="2" id="KW-1185">Reference proteome</keyword>
<proteinExistence type="predicted"/>
<reference evidence="1" key="1">
    <citation type="submission" date="2023-03" db="EMBL/GenBank/DDBJ databases">
        <authorList>
            <person name="Steffen K."/>
            <person name="Cardenas P."/>
        </authorList>
    </citation>
    <scope>NUCLEOTIDE SEQUENCE</scope>
</reference>
<comment type="caution">
    <text evidence="1">The sequence shown here is derived from an EMBL/GenBank/DDBJ whole genome shotgun (WGS) entry which is preliminary data.</text>
</comment>